<dbReference type="InterPro" id="IPR009003">
    <property type="entry name" value="Peptidase_S1_PA"/>
</dbReference>
<sequence>MRGRAAKALAVLSLATGISAVTSPAANAAVTLGGGSGIAFDAGAPGEPTATTTGGCTLTAVGHDRSGNLVGLTNAHCFITSDGTKLVGEDVYRDKSPSGTSTNWASKVEADLEAGVIGKVTYVSTPNNLLSGGPPGLDFAVIKLDPAKVDPTPTVGGVTLTSIGPPPANGTIMCKEGHTTGLTCGMKVGTSGKWFTHTIWTWAGDSGSPVAVGQTLVGNAWGAQHGSPILSILDEMKANGGVGAGFRLAT</sequence>
<dbReference type="Proteomes" id="UP001501509">
    <property type="component" value="Unassembled WGS sequence"/>
</dbReference>
<dbReference type="Gene3D" id="2.40.10.10">
    <property type="entry name" value="Trypsin-like serine proteases"/>
    <property type="match status" value="2"/>
</dbReference>
<evidence type="ECO:0000313" key="2">
    <source>
        <dbReference type="EMBL" id="GAA2602173.1"/>
    </source>
</evidence>
<proteinExistence type="predicted"/>
<organism evidence="2 3">
    <name type="scientific">Actinomadura fulvescens</name>
    <dbReference type="NCBI Taxonomy" id="46160"/>
    <lineage>
        <taxon>Bacteria</taxon>
        <taxon>Bacillati</taxon>
        <taxon>Actinomycetota</taxon>
        <taxon>Actinomycetes</taxon>
        <taxon>Streptosporangiales</taxon>
        <taxon>Thermomonosporaceae</taxon>
        <taxon>Actinomadura</taxon>
    </lineage>
</organism>
<gene>
    <name evidence="2" type="ORF">GCM10010411_39970</name>
</gene>
<dbReference type="EMBL" id="BAAATD010000005">
    <property type="protein sequence ID" value="GAA2602173.1"/>
    <property type="molecule type" value="Genomic_DNA"/>
</dbReference>
<keyword evidence="3" id="KW-1185">Reference proteome</keyword>
<dbReference type="InterPro" id="IPR043504">
    <property type="entry name" value="Peptidase_S1_PA_chymotrypsin"/>
</dbReference>
<evidence type="ECO:0000313" key="3">
    <source>
        <dbReference type="Proteomes" id="UP001501509"/>
    </source>
</evidence>
<protein>
    <submittedName>
        <fullName evidence="2">S1 family peptidase</fullName>
    </submittedName>
</protein>
<reference evidence="2 3" key="1">
    <citation type="journal article" date="2019" name="Int. J. Syst. Evol. Microbiol.">
        <title>The Global Catalogue of Microorganisms (GCM) 10K type strain sequencing project: providing services to taxonomists for standard genome sequencing and annotation.</title>
        <authorList>
            <consortium name="The Broad Institute Genomics Platform"/>
            <consortium name="The Broad Institute Genome Sequencing Center for Infectious Disease"/>
            <person name="Wu L."/>
            <person name="Ma J."/>
        </authorList>
    </citation>
    <scope>NUCLEOTIDE SEQUENCE [LARGE SCALE GENOMIC DNA]</scope>
    <source>
        <strain evidence="2 3">JCM 6833</strain>
    </source>
</reference>
<feature type="chain" id="PRO_5046648580" evidence="1">
    <location>
        <begin position="29"/>
        <end position="250"/>
    </location>
</feature>
<comment type="caution">
    <text evidence="2">The sequence shown here is derived from an EMBL/GenBank/DDBJ whole genome shotgun (WGS) entry which is preliminary data.</text>
</comment>
<feature type="signal peptide" evidence="1">
    <location>
        <begin position="1"/>
        <end position="28"/>
    </location>
</feature>
<dbReference type="Pfam" id="PF13365">
    <property type="entry name" value="Trypsin_2"/>
    <property type="match status" value="1"/>
</dbReference>
<accession>A0ABN3PVQ8</accession>
<keyword evidence="1" id="KW-0732">Signal</keyword>
<dbReference type="SUPFAM" id="SSF50494">
    <property type="entry name" value="Trypsin-like serine proteases"/>
    <property type="match status" value="1"/>
</dbReference>
<evidence type="ECO:0000256" key="1">
    <source>
        <dbReference type="SAM" id="SignalP"/>
    </source>
</evidence>
<name>A0ABN3PVQ8_9ACTN</name>